<proteinExistence type="predicted"/>
<feature type="non-terminal residue" evidence="2">
    <location>
        <position position="1"/>
    </location>
</feature>
<evidence type="ECO:0000313" key="2">
    <source>
        <dbReference type="EMBL" id="GAG33328.1"/>
    </source>
</evidence>
<name>X0X9H8_9ZZZZ</name>
<feature type="non-terminal residue" evidence="2">
    <location>
        <position position="245"/>
    </location>
</feature>
<feature type="transmembrane region" description="Helical" evidence="1">
    <location>
        <begin position="107"/>
        <end position="126"/>
    </location>
</feature>
<keyword evidence="1" id="KW-0812">Transmembrane</keyword>
<accession>X0X9H8</accession>
<feature type="transmembrane region" description="Helical" evidence="1">
    <location>
        <begin position="147"/>
        <end position="168"/>
    </location>
</feature>
<feature type="transmembrane region" description="Helical" evidence="1">
    <location>
        <begin position="82"/>
        <end position="101"/>
    </location>
</feature>
<keyword evidence="1" id="KW-0472">Membrane</keyword>
<keyword evidence="1" id="KW-1133">Transmembrane helix</keyword>
<dbReference type="EMBL" id="BARS01046822">
    <property type="protein sequence ID" value="GAG33328.1"/>
    <property type="molecule type" value="Genomic_DNA"/>
</dbReference>
<feature type="transmembrane region" description="Helical" evidence="1">
    <location>
        <begin position="228"/>
        <end position="244"/>
    </location>
</feature>
<evidence type="ECO:0000256" key="1">
    <source>
        <dbReference type="SAM" id="Phobius"/>
    </source>
</evidence>
<comment type="caution">
    <text evidence="2">The sequence shown here is derived from an EMBL/GenBank/DDBJ whole genome shotgun (WGS) entry which is preliminary data.</text>
</comment>
<dbReference type="AlphaFoldDB" id="X0X9H8"/>
<reference evidence="2" key="1">
    <citation type="journal article" date="2014" name="Front. Microbiol.">
        <title>High frequency of phylogenetically diverse reductive dehalogenase-homologous genes in deep subseafloor sedimentary metagenomes.</title>
        <authorList>
            <person name="Kawai M."/>
            <person name="Futagami T."/>
            <person name="Toyoda A."/>
            <person name="Takaki Y."/>
            <person name="Nishi S."/>
            <person name="Hori S."/>
            <person name="Arai W."/>
            <person name="Tsubouchi T."/>
            <person name="Morono Y."/>
            <person name="Uchiyama I."/>
            <person name="Ito T."/>
            <person name="Fujiyama A."/>
            <person name="Inagaki F."/>
            <person name="Takami H."/>
        </authorList>
    </citation>
    <scope>NUCLEOTIDE SEQUENCE</scope>
    <source>
        <strain evidence="2">Expedition CK06-06</strain>
    </source>
</reference>
<feature type="transmembrane region" description="Helical" evidence="1">
    <location>
        <begin position="39"/>
        <end position="61"/>
    </location>
</feature>
<organism evidence="2">
    <name type="scientific">marine sediment metagenome</name>
    <dbReference type="NCBI Taxonomy" id="412755"/>
    <lineage>
        <taxon>unclassified sequences</taxon>
        <taxon>metagenomes</taxon>
        <taxon>ecological metagenomes</taxon>
    </lineage>
</organism>
<sequence>SENFLKLFLLIIFVIAVFIPASTTNKSIINWEYVSLFNYIKAIFIIVSCAFLPGANLYSIFFRKDEISKKFAIESFFVKITLYPLISFGFIGIVVLIFDQVGIIRDFIGLFLVVTIIFLCLIDIFLQKLRVNNIELEIIRIKISKNVCVILLFTFAISLISIGFQIGWSYLPPGDPWDGIKYANHIGIMGTSPIYIDYYPNFWGYVSFGYSILTGLPYINVNTLMAPFNYLFVASVYLFMKSLLF</sequence>
<protein>
    <submittedName>
        <fullName evidence="2">Uncharacterized protein</fullName>
    </submittedName>
</protein>
<gene>
    <name evidence="2" type="ORF">S01H1_70412</name>
</gene>